<dbReference type="NCBIfam" id="TIGR01730">
    <property type="entry name" value="RND_mfp"/>
    <property type="match status" value="1"/>
</dbReference>
<dbReference type="GO" id="GO:0022857">
    <property type="term" value="F:transmembrane transporter activity"/>
    <property type="evidence" value="ECO:0007669"/>
    <property type="project" value="InterPro"/>
</dbReference>
<comment type="caution">
    <text evidence="8">The sequence shown here is derived from an EMBL/GenBank/DDBJ whole genome shotgun (WGS) entry which is preliminary data.</text>
</comment>
<keyword evidence="9" id="KW-1185">Reference proteome</keyword>
<evidence type="ECO:0000259" key="7">
    <source>
        <dbReference type="Pfam" id="PF25967"/>
    </source>
</evidence>
<dbReference type="Pfam" id="PF25944">
    <property type="entry name" value="Beta-barrel_RND"/>
    <property type="match status" value="1"/>
</dbReference>
<evidence type="ECO:0000256" key="2">
    <source>
        <dbReference type="ARBA" id="ARBA00009477"/>
    </source>
</evidence>
<evidence type="ECO:0000259" key="4">
    <source>
        <dbReference type="Pfam" id="PF25876"/>
    </source>
</evidence>
<dbReference type="GO" id="GO:0046677">
    <property type="term" value="P:response to antibiotic"/>
    <property type="evidence" value="ECO:0007669"/>
    <property type="project" value="TreeGrafter"/>
</dbReference>
<feature type="domain" description="Multidrug resistance protein MdtA-like C-terminal permuted SH3" evidence="7">
    <location>
        <begin position="301"/>
        <end position="360"/>
    </location>
</feature>
<reference evidence="8 9" key="1">
    <citation type="submission" date="2018-06" db="EMBL/GenBank/DDBJ databases">
        <title>Genomic Encyclopedia of Archaeal and Bacterial Type Strains, Phase II (KMG-II): from individual species to whole genera.</title>
        <authorList>
            <person name="Goeker M."/>
        </authorList>
    </citation>
    <scope>NUCLEOTIDE SEQUENCE [LARGE SCALE GENOMIC DNA]</scope>
    <source>
        <strain evidence="8 9">DSM 29821</strain>
    </source>
</reference>
<dbReference type="AlphaFoldDB" id="A0A327VK09"/>
<evidence type="ECO:0000256" key="3">
    <source>
        <dbReference type="SAM" id="MobiDB-lite"/>
    </source>
</evidence>
<evidence type="ECO:0000313" key="9">
    <source>
        <dbReference type="Proteomes" id="UP000249819"/>
    </source>
</evidence>
<dbReference type="Gene3D" id="2.40.420.20">
    <property type="match status" value="1"/>
</dbReference>
<dbReference type="PANTHER" id="PTHR30158:SF23">
    <property type="entry name" value="MULTIDRUG RESISTANCE PROTEIN MEXA"/>
    <property type="match status" value="1"/>
</dbReference>
<dbReference type="PROSITE" id="PS51257">
    <property type="entry name" value="PROKAR_LIPOPROTEIN"/>
    <property type="match status" value="1"/>
</dbReference>
<dbReference type="InterPro" id="IPR006143">
    <property type="entry name" value="RND_pump_MFP"/>
</dbReference>
<dbReference type="Proteomes" id="UP000249819">
    <property type="component" value="Unassembled WGS sequence"/>
</dbReference>
<dbReference type="Gene3D" id="2.40.50.100">
    <property type="match status" value="1"/>
</dbReference>
<sequence>MYPNKNSNILLVATVVAFSACGGAKKKQQQQAMMMAQMKPTVVPYTVQAGSYTVVEKFPATLTANNIVEIRADVTGFLTAIKVPDGANVQKGQVLYELDRSRYTAVLNQSAASQQQAEADLALKQRDYERYKNLLDHDAISKQTVDQAHTALLTAQANLAAAKAAVARAGTDVNHAMIKAPVSGKIGIVQIKVGDIVNAGQTLINTVVNETPMFVDFDVSQSRVQEFTKLKHNAGDIKFYLQFANGDRYNEPGTIQTINNIVDPTTGTVKVRLTFPNKDRLLTSGMSLVVLMQYATPATQVAIPSTAIVQNLSETSVMLLTKDNVVKQQPVVPGAITDTMLLISGGLNAGDRIVAQGMQRLKPGDTVNIAGATPPPTAPAGKPAGK</sequence>
<dbReference type="Pfam" id="PF25917">
    <property type="entry name" value="BSH_RND"/>
    <property type="match status" value="1"/>
</dbReference>
<proteinExistence type="inferred from homology"/>
<feature type="region of interest" description="Disordered" evidence="3">
    <location>
        <begin position="365"/>
        <end position="386"/>
    </location>
</feature>
<accession>A0A327VK09</accession>
<dbReference type="GO" id="GO:0005886">
    <property type="term" value="C:plasma membrane"/>
    <property type="evidence" value="ECO:0007669"/>
    <property type="project" value="TreeGrafter"/>
</dbReference>
<evidence type="ECO:0000259" key="5">
    <source>
        <dbReference type="Pfam" id="PF25917"/>
    </source>
</evidence>
<dbReference type="InterPro" id="IPR058626">
    <property type="entry name" value="MdtA-like_b-barrel"/>
</dbReference>
<comment type="similarity">
    <text evidence="2">Belongs to the membrane fusion protein (MFP) (TC 8.A.1) family.</text>
</comment>
<dbReference type="InterPro" id="IPR058624">
    <property type="entry name" value="MdtA-like_HH"/>
</dbReference>
<feature type="domain" description="Multidrug resistance protein MdtA-like barrel-sandwich hybrid" evidence="5">
    <location>
        <begin position="66"/>
        <end position="208"/>
    </location>
</feature>
<evidence type="ECO:0000256" key="1">
    <source>
        <dbReference type="ARBA" id="ARBA00004196"/>
    </source>
</evidence>
<gene>
    <name evidence="8" type="ORF">CLV59_11368</name>
</gene>
<organism evidence="8 9">
    <name type="scientific">Chitinophaga dinghuensis</name>
    <dbReference type="NCBI Taxonomy" id="1539050"/>
    <lineage>
        <taxon>Bacteria</taxon>
        <taxon>Pseudomonadati</taxon>
        <taxon>Bacteroidota</taxon>
        <taxon>Chitinophagia</taxon>
        <taxon>Chitinophagales</taxon>
        <taxon>Chitinophagaceae</taxon>
        <taxon>Chitinophaga</taxon>
    </lineage>
</organism>
<evidence type="ECO:0000259" key="6">
    <source>
        <dbReference type="Pfam" id="PF25944"/>
    </source>
</evidence>
<name>A0A327VK09_9BACT</name>
<dbReference type="Gene3D" id="2.40.30.170">
    <property type="match status" value="1"/>
</dbReference>
<dbReference type="Gene3D" id="1.10.287.470">
    <property type="entry name" value="Helix hairpin bin"/>
    <property type="match status" value="1"/>
</dbReference>
<dbReference type="EMBL" id="QLMA01000013">
    <property type="protein sequence ID" value="RAJ73515.1"/>
    <property type="molecule type" value="Genomic_DNA"/>
</dbReference>
<dbReference type="PANTHER" id="PTHR30158">
    <property type="entry name" value="ACRA/E-RELATED COMPONENT OF DRUG EFFLUX TRANSPORTER"/>
    <property type="match status" value="1"/>
</dbReference>
<dbReference type="Pfam" id="PF25876">
    <property type="entry name" value="HH_MFP_RND"/>
    <property type="match status" value="1"/>
</dbReference>
<comment type="subcellular location">
    <subcellularLocation>
        <location evidence="1">Cell envelope</location>
    </subcellularLocation>
</comment>
<feature type="domain" description="Multidrug resistance protein MdtA-like alpha-helical hairpin" evidence="4">
    <location>
        <begin position="107"/>
        <end position="172"/>
    </location>
</feature>
<dbReference type="InterPro" id="IPR058627">
    <property type="entry name" value="MdtA-like_C"/>
</dbReference>
<protein>
    <submittedName>
        <fullName evidence="8">Membrane fusion protein (Multidrug efflux system)</fullName>
    </submittedName>
</protein>
<dbReference type="InterPro" id="IPR058625">
    <property type="entry name" value="MdtA-like_BSH"/>
</dbReference>
<dbReference type="GO" id="GO:0030313">
    <property type="term" value="C:cell envelope"/>
    <property type="evidence" value="ECO:0007669"/>
    <property type="project" value="UniProtKB-SubCell"/>
</dbReference>
<dbReference type="Pfam" id="PF25967">
    <property type="entry name" value="RND-MFP_C"/>
    <property type="match status" value="1"/>
</dbReference>
<dbReference type="OrthoDB" id="9801814at2"/>
<feature type="domain" description="Multidrug resistance protein MdtA-like beta-barrel" evidence="6">
    <location>
        <begin position="212"/>
        <end position="294"/>
    </location>
</feature>
<dbReference type="SUPFAM" id="SSF111369">
    <property type="entry name" value="HlyD-like secretion proteins"/>
    <property type="match status" value="1"/>
</dbReference>
<evidence type="ECO:0000313" key="8">
    <source>
        <dbReference type="EMBL" id="RAJ73515.1"/>
    </source>
</evidence>